<feature type="region of interest" description="Disordered" evidence="5">
    <location>
        <begin position="388"/>
        <end position="410"/>
    </location>
</feature>
<feature type="compositionally biased region" description="Polar residues" evidence="5">
    <location>
        <begin position="485"/>
        <end position="498"/>
    </location>
</feature>
<keyword evidence="7" id="KW-1185">Reference proteome</keyword>
<feature type="compositionally biased region" description="Basic and acidic residues" evidence="5">
    <location>
        <begin position="115"/>
        <end position="144"/>
    </location>
</feature>
<dbReference type="CDD" id="cd21969">
    <property type="entry name" value="Zn-C2H2_TAX1BP1_rpt1"/>
    <property type="match status" value="1"/>
</dbReference>
<evidence type="ECO:0000256" key="1">
    <source>
        <dbReference type="ARBA" id="ARBA00022723"/>
    </source>
</evidence>
<organism evidence="6 7">
    <name type="scientific">Owenia fusiformis</name>
    <name type="common">Polychaete worm</name>
    <dbReference type="NCBI Taxonomy" id="6347"/>
    <lineage>
        <taxon>Eukaryota</taxon>
        <taxon>Metazoa</taxon>
        <taxon>Spiralia</taxon>
        <taxon>Lophotrochozoa</taxon>
        <taxon>Annelida</taxon>
        <taxon>Polychaeta</taxon>
        <taxon>Sedentaria</taxon>
        <taxon>Canalipalpata</taxon>
        <taxon>Sabellida</taxon>
        <taxon>Oweniida</taxon>
        <taxon>Oweniidae</taxon>
        <taxon>Owenia</taxon>
    </lineage>
</organism>
<feature type="compositionally biased region" description="Polar residues" evidence="5">
    <location>
        <begin position="701"/>
        <end position="723"/>
    </location>
</feature>
<accession>A0A8J1XZV4</accession>
<evidence type="ECO:0000256" key="4">
    <source>
        <dbReference type="ARBA" id="ARBA00023054"/>
    </source>
</evidence>
<keyword evidence="4" id="KW-0175">Coiled coil</keyword>
<dbReference type="InterPro" id="IPR041641">
    <property type="entry name" value="CALCOCO1/2_Zn_UBZ1"/>
</dbReference>
<keyword evidence="3" id="KW-0862">Zinc</keyword>
<evidence type="ECO:0000256" key="2">
    <source>
        <dbReference type="ARBA" id="ARBA00022771"/>
    </source>
</evidence>
<evidence type="ECO:0000313" key="7">
    <source>
        <dbReference type="Proteomes" id="UP000749559"/>
    </source>
</evidence>
<reference evidence="6" key="1">
    <citation type="submission" date="2022-03" db="EMBL/GenBank/DDBJ databases">
        <authorList>
            <person name="Martin C."/>
        </authorList>
    </citation>
    <scope>NUCLEOTIDE SEQUENCE</scope>
</reference>
<feature type="region of interest" description="Disordered" evidence="5">
    <location>
        <begin position="589"/>
        <end position="626"/>
    </location>
</feature>
<evidence type="ECO:0000256" key="5">
    <source>
        <dbReference type="SAM" id="MobiDB-lite"/>
    </source>
</evidence>
<name>A0A8J1XZV4_OWEFU</name>
<dbReference type="PROSITE" id="PS51905">
    <property type="entry name" value="ZF_UBZ1"/>
    <property type="match status" value="1"/>
</dbReference>
<keyword evidence="2" id="KW-0863">Zinc-finger</keyword>
<proteinExistence type="predicted"/>
<dbReference type="AlphaFoldDB" id="A0A8J1XZV4"/>
<gene>
    <name evidence="6" type="ORF">OFUS_LOCUS1656</name>
</gene>
<feature type="region of interest" description="Disordered" evidence="5">
    <location>
        <begin position="90"/>
        <end position="144"/>
    </location>
</feature>
<dbReference type="EMBL" id="CAIIXF020000001">
    <property type="protein sequence ID" value="CAH1774142.1"/>
    <property type="molecule type" value="Genomic_DNA"/>
</dbReference>
<dbReference type="Gene3D" id="6.20.250.40">
    <property type="match status" value="1"/>
</dbReference>
<sequence>MEFNEDDISIIDDTVDVVNDWPARIISGSQQFHMRSGEESVSLASLHALQTAYTDLKKRYHTLEKKQLQTQQVVKSLLQDSRSMEIVSNGFDDIDSGRPLQNGHPIRIRSSGSLDHTRNGMDENDGKRHIGGDNGIRKPYIDGNQREKMQWEQNERLTSNEQYKKLEEKNKLMEIDMLKFNDRYKQLEEENKQLLIEIDTMKNKLECSEAMKKEEVKVWKEQYQKLKLEFDTLLQQSKTEGKLDFNEDSMGSSFSEELQKMQEQLVKCQQEVRMLRRLVEEQKNAMLEAIKREEDSLREKRRKGSSGRGSLSSGPNSPVPGYIAPGINASMPPTQGGMVPGGTRQRNSQTTIINQEPQTYLGVQESAATIPDRIAPEDVARVVKWPGQGPQTLVSNKDTAKDTPLRQDSDAEMKKALEESLKVYKQEQELRKQRQSLSNDPGMITKSVVQLGDSSVPLGSSPKVSMVPGSVSYSTRSRLSPLPTAPSQTTQINESQPSVEEVTNDIVIKGGNMHVTTKRSGRGAGLNIHRDTIAINPSISDSVFIHDGSGGARSKVLRSRGQSEDIRPIHALEMMKPRPISSSYGDRMEIECRGLGGPPEAPTNRPRSRERDHTGSEEPIPQGNAALEVHIDDIATVGGLERSESLEVLNVTDEEQGISPENWHPTGPTENDESEGSPVDPIPASPFGLNNLSAYVDTRHPSQLNPNSPVSNNSTRVPSNQRALNIERNEPNGARPRGYDNAGNNVNLNMGAKDKIRETTSPSRPILNNNPLVEMKNISSRNIFKESDRDRLGGKDARCPNCNMHFSSMMTKDDVQQHMLECNGDSPGEEERTCPMCNAVFPSAVPQGEFEQHVNEHFSVNEDFVHLG</sequence>
<dbReference type="Proteomes" id="UP000749559">
    <property type="component" value="Unassembled WGS sequence"/>
</dbReference>
<feature type="compositionally biased region" description="Basic and acidic residues" evidence="5">
    <location>
        <begin position="398"/>
        <end position="410"/>
    </location>
</feature>
<protein>
    <submittedName>
        <fullName evidence="6">Uncharacterized protein</fullName>
    </submittedName>
</protein>
<dbReference type="Pfam" id="PF18112">
    <property type="entry name" value="Zn-C2H2_12"/>
    <property type="match status" value="1"/>
</dbReference>
<feature type="region of interest" description="Disordered" evidence="5">
    <location>
        <begin position="291"/>
        <end position="326"/>
    </location>
</feature>
<feature type="region of interest" description="Disordered" evidence="5">
    <location>
        <begin position="474"/>
        <end position="500"/>
    </location>
</feature>
<dbReference type="GO" id="GO:0008270">
    <property type="term" value="F:zinc ion binding"/>
    <property type="evidence" value="ECO:0007669"/>
    <property type="project" value="UniProtKB-KW"/>
</dbReference>
<evidence type="ECO:0000256" key="3">
    <source>
        <dbReference type="ARBA" id="ARBA00022833"/>
    </source>
</evidence>
<comment type="caution">
    <text evidence="6">The sequence shown here is derived from an EMBL/GenBank/DDBJ whole genome shotgun (WGS) entry which is preliminary data.</text>
</comment>
<keyword evidence="1" id="KW-0479">Metal-binding</keyword>
<feature type="compositionally biased region" description="Basic and acidic residues" evidence="5">
    <location>
        <begin position="607"/>
        <end position="616"/>
    </location>
</feature>
<evidence type="ECO:0000313" key="6">
    <source>
        <dbReference type="EMBL" id="CAH1774142.1"/>
    </source>
</evidence>
<dbReference type="OrthoDB" id="6105729at2759"/>
<feature type="region of interest" description="Disordered" evidence="5">
    <location>
        <begin position="652"/>
        <end position="746"/>
    </location>
</feature>